<keyword evidence="3" id="KW-0378">Hydrolase</keyword>
<proteinExistence type="predicted"/>
<keyword evidence="4" id="KW-0862">Zinc</keyword>
<feature type="domain" description="THIF-type NAD/FAD binding fold" evidence="6">
    <location>
        <begin position="343"/>
        <end position="409"/>
    </location>
</feature>
<dbReference type="GO" id="GO:0008237">
    <property type="term" value="F:metallopeptidase activity"/>
    <property type="evidence" value="ECO:0007669"/>
    <property type="project" value="UniProtKB-KW"/>
</dbReference>
<dbReference type="Pfam" id="PF14464">
    <property type="entry name" value="Prok-JAB"/>
    <property type="match status" value="1"/>
</dbReference>
<accession>A0A0H5ADJ3</accession>
<evidence type="ECO:0000259" key="6">
    <source>
        <dbReference type="Pfam" id="PF00899"/>
    </source>
</evidence>
<dbReference type="Gene3D" id="3.40.50.720">
    <property type="entry name" value="NAD(P)-binding Rossmann-like Domain"/>
    <property type="match status" value="1"/>
</dbReference>
<reference evidence="9" key="2">
    <citation type="submission" date="2015-05" db="EMBL/GenBank/DDBJ databases">
        <authorList>
            <person name="Swarnkar M.K."/>
            <person name="Vyas P."/>
            <person name="Rahi P."/>
            <person name="Thakur R."/>
            <person name="Thakur N."/>
            <person name="Singh A.K."/>
            <person name="Gulati A."/>
        </authorList>
    </citation>
    <scope>NUCLEOTIDE SEQUENCE [LARGE SCALE GENOMIC DNA]</scope>
    <source>
        <strain evidence="9">745</strain>
    </source>
</reference>
<dbReference type="InterPro" id="IPR000594">
    <property type="entry name" value="ThiF_NAD_FAD-bd"/>
</dbReference>
<protein>
    <recommendedName>
        <fullName evidence="10">Thiamine biosynthesis protein ThiF</fullName>
    </recommendedName>
</protein>
<dbReference type="InterPro" id="IPR028090">
    <property type="entry name" value="JAB_dom_prok"/>
</dbReference>
<dbReference type="GO" id="GO:0006508">
    <property type="term" value="P:proteolysis"/>
    <property type="evidence" value="ECO:0007669"/>
    <property type="project" value="UniProtKB-KW"/>
</dbReference>
<dbReference type="OrthoDB" id="5470925at2"/>
<dbReference type="Pfam" id="PF00899">
    <property type="entry name" value="ThiF"/>
    <property type="match status" value="1"/>
</dbReference>
<keyword evidence="2" id="KW-0479">Metal-binding</keyword>
<evidence type="ECO:0000313" key="8">
    <source>
        <dbReference type="EMBL" id="AKS09101.1"/>
    </source>
</evidence>
<evidence type="ECO:0000256" key="1">
    <source>
        <dbReference type="ARBA" id="ARBA00022670"/>
    </source>
</evidence>
<dbReference type="KEGG" id="ptv:AA957_24285"/>
<keyword evidence="5" id="KW-0482">Metalloprotease</keyword>
<dbReference type="Gene3D" id="3.40.140.10">
    <property type="entry name" value="Cytidine Deaminase, domain 2"/>
    <property type="match status" value="1"/>
</dbReference>
<dbReference type="SUPFAM" id="SSF102712">
    <property type="entry name" value="JAB1/MPN domain"/>
    <property type="match status" value="1"/>
</dbReference>
<dbReference type="Pfam" id="PF14457">
    <property type="entry name" value="Prok-E2_A"/>
    <property type="match status" value="1"/>
</dbReference>
<dbReference type="AlphaFoldDB" id="A0A0H5ADJ3"/>
<evidence type="ECO:0000259" key="7">
    <source>
        <dbReference type="Pfam" id="PF14464"/>
    </source>
</evidence>
<evidence type="ECO:0008006" key="10">
    <source>
        <dbReference type="Google" id="ProtNLM"/>
    </source>
</evidence>
<dbReference type="InterPro" id="IPR035985">
    <property type="entry name" value="Ubiquitin-activating_enz"/>
</dbReference>
<feature type="domain" description="JAB" evidence="7">
    <location>
        <begin position="600"/>
        <end position="716"/>
    </location>
</feature>
<dbReference type="SUPFAM" id="SSF69572">
    <property type="entry name" value="Activating enzymes of the ubiquitin-like proteins"/>
    <property type="match status" value="1"/>
</dbReference>
<organism evidence="8 9">
    <name type="scientific">Pseudomonas trivialis</name>
    <dbReference type="NCBI Taxonomy" id="200450"/>
    <lineage>
        <taxon>Bacteria</taxon>
        <taxon>Pseudomonadati</taxon>
        <taxon>Pseudomonadota</taxon>
        <taxon>Gammaproteobacteria</taxon>
        <taxon>Pseudomonadales</taxon>
        <taxon>Pseudomonadaceae</taxon>
        <taxon>Pseudomonas</taxon>
    </lineage>
</organism>
<gene>
    <name evidence="8" type="ORF">AA957_24285</name>
</gene>
<dbReference type="GO" id="GO:0008641">
    <property type="term" value="F:ubiquitin-like modifier activating enzyme activity"/>
    <property type="evidence" value="ECO:0007669"/>
    <property type="project" value="InterPro"/>
</dbReference>
<dbReference type="Proteomes" id="UP000036608">
    <property type="component" value="Chromosome"/>
</dbReference>
<dbReference type="PATRIC" id="fig|200450.3.peg.4987"/>
<evidence type="ECO:0000313" key="9">
    <source>
        <dbReference type="Proteomes" id="UP000036608"/>
    </source>
</evidence>
<evidence type="ECO:0000256" key="2">
    <source>
        <dbReference type="ARBA" id="ARBA00022723"/>
    </source>
</evidence>
<evidence type="ECO:0000256" key="4">
    <source>
        <dbReference type="ARBA" id="ARBA00022833"/>
    </source>
</evidence>
<reference evidence="8 9" key="1">
    <citation type="journal article" date="2015" name="Genome Announc.">
        <title>Complete Genome Sequence of the Rhizobacterium Pseudomonas trivialis Strain IHBB745 with Multiple Plant Growth-Promoting Activities and Tolerance to Desiccation and Alkalinity.</title>
        <authorList>
            <person name="Gulati A."/>
            <person name="Swarnkar M.K."/>
            <person name="Vyas P."/>
            <person name="Rahi P."/>
            <person name="Thakur R."/>
            <person name="Thakur N."/>
            <person name="Singh A.K."/>
        </authorList>
    </citation>
    <scope>NUCLEOTIDE SEQUENCE [LARGE SCALE GENOMIC DNA]</scope>
    <source>
        <strain evidence="9">745</strain>
    </source>
</reference>
<keyword evidence="1" id="KW-0645">Protease</keyword>
<dbReference type="EMBL" id="CP011507">
    <property type="protein sequence ID" value="AKS09101.1"/>
    <property type="molecule type" value="Genomic_DNA"/>
</dbReference>
<dbReference type="GO" id="GO:0046872">
    <property type="term" value="F:metal ion binding"/>
    <property type="evidence" value="ECO:0007669"/>
    <property type="project" value="UniProtKB-KW"/>
</dbReference>
<dbReference type="RefSeq" id="WP_049712419.1">
    <property type="nucleotide sequence ID" value="NZ_CP011507.1"/>
</dbReference>
<sequence>MDQQFEAARSRLARSVVEYLSKATNHTYANLVSVGHRQDFDFIDIDLELQLIQRRRVPIRTLEPIRIYFMANDDSDAPIVLSRRKDFPIGMVHTNLDRLADGSLCLCIWEEGWADLATNLTGQVLVERIRAWFSSMAAGTIHDMDQRLEPLIHTGSNTLIIPPGQVEGPWHIHAVNTLAGSMTLLMSNQPSANEIFANNFAIYAPELPAQTHRGLASTPSDLGALQQLCLELDFDLVRGLSDWLLQTSQLEGAGTHLPMLILTVPKCRTDGGPAEEHEVWCFSFGDTVAVFGERLDVSLTVNGVTQRKILGDLKNVNLGAIQLEPWRVVPRLDRIAARRFSGAAKSADTRLLGIGAGAIGSNVAMIATRSGLGPWTVVDGDISLPHNTVRQVHRNNVVGFPKADALRYELDLVLAEGGNASISVDVLKPGEQAEALRTALHQSDLSVDFSASPAVLSWLSDQQINRAVSAFFGPDGSDLVVLAESADRLVKIDEIEAQYFWAVASDARMKDHLVAARLDRIRYANACQDLSRPLPPWQTHLLCGLAAGRLAQILNEEEPSLRVWRLNTDSGAVESIPLPVHAVSRFGIGKIRVTVSNEAVQIMRELRRDVGRNETGGVLLGTFDLVRNVLHIVSALAAPQDSQQAPTYFIRGIKDLKPQIEQLSEASAGRLHYVGEWHTHPGRVPARPSRDDEGVYAYLQNHMGPVGSPFVMAICGEKDTWLRAGWLERGHLEGIIAHAAE</sequence>
<dbReference type="InterPro" id="IPR032865">
    <property type="entry name" value="Prok-E2_A"/>
</dbReference>
<evidence type="ECO:0000256" key="5">
    <source>
        <dbReference type="ARBA" id="ARBA00023049"/>
    </source>
</evidence>
<evidence type="ECO:0000256" key="3">
    <source>
        <dbReference type="ARBA" id="ARBA00022801"/>
    </source>
</evidence>
<name>A0A0H5ADJ3_9PSED</name>